<proteinExistence type="inferred from homology"/>
<dbReference type="SUPFAM" id="SSF53697">
    <property type="entry name" value="SIS domain"/>
    <property type="match status" value="1"/>
</dbReference>
<dbReference type="PANTHER" id="PTHR43443">
    <property type="entry name" value="3-HEXULOSE-6-PHOSPHATE ISOMERASE"/>
    <property type="match status" value="1"/>
</dbReference>
<evidence type="ECO:0000256" key="1">
    <source>
        <dbReference type="ARBA" id="ARBA00009235"/>
    </source>
</evidence>
<comment type="caution">
    <text evidence="3">The sequence shown here is derived from an EMBL/GenBank/DDBJ whole genome shotgun (WGS) entry which is preliminary data.</text>
</comment>
<dbReference type="Gene3D" id="3.40.50.10490">
    <property type="entry name" value="Glucose-6-phosphate isomerase like protein, domain 1"/>
    <property type="match status" value="1"/>
</dbReference>
<dbReference type="PROSITE" id="PS51464">
    <property type="entry name" value="SIS"/>
    <property type="match status" value="1"/>
</dbReference>
<evidence type="ECO:0000313" key="4">
    <source>
        <dbReference type="Proteomes" id="UP000682403"/>
    </source>
</evidence>
<name>A0ABS5LID2_9BACI</name>
<dbReference type="InterPro" id="IPR001347">
    <property type="entry name" value="SIS_dom"/>
</dbReference>
<dbReference type="CDD" id="cd05005">
    <property type="entry name" value="SIS_PHI"/>
    <property type="match status" value="1"/>
</dbReference>
<dbReference type="InterPro" id="IPR046348">
    <property type="entry name" value="SIS_dom_sf"/>
</dbReference>
<comment type="similarity">
    <text evidence="1">Belongs to the SIS family. PHI subfamily.</text>
</comment>
<evidence type="ECO:0000313" key="3">
    <source>
        <dbReference type="EMBL" id="MBS2970511.1"/>
    </source>
</evidence>
<protein>
    <submittedName>
        <fullName evidence="3">6-phospho-3-hexuloisomerase</fullName>
    </submittedName>
</protein>
<keyword evidence="4" id="KW-1185">Reference proteome</keyword>
<gene>
    <name evidence="3" type="primary">hxlB</name>
    <name evidence="3" type="ORF">J9317_17330</name>
</gene>
<reference evidence="3 4" key="1">
    <citation type="submission" date="2021-04" db="EMBL/GenBank/DDBJ databases">
        <title>Metabacillus sp. strain KIGAM252 whole genome sequence.</title>
        <authorList>
            <person name="Seo M.-J."/>
            <person name="Cho E.-S."/>
            <person name="Hwang C.Y."/>
            <person name="Yoon D.J."/>
        </authorList>
    </citation>
    <scope>NUCLEOTIDE SEQUENCE [LARGE SCALE GENOMIC DNA]</scope>
    <source>
        <strain evidence="3 4">KIGAM252</strain>
    </source>
</reference>
<feature type="domain" description="SIS" evidence="2">
    <location>
        <begin position="29"/>
        <end position="172"/>
    </location>
</feature>
<dbReference type="Pfam" id="PF01380">
    <property type="entry name" value="SIS"/>
    <property type="match status" value="1"/>
</dbReference>
<dbReference type="NCBIfam" id="TIGR03127">
    <property type="entry name" value="RuMP_HxlB"/>
    <property type="match status" value="1"/>
</dbReference>
<evidence type="ECO:0000259" key="2">
    <source>
        <dbReference type="PROSITE" id="PS51464"/>
    </source>
</evidence>
<dbReference type="EMBL" id="JAGVRK010000001">
    <property type="protein sequence ID" value="MBS2970511.1"/>
    <property type="molecule type" value="Genomic_DNA"/>
</dbReference>
<dbReference type="Proteomes" id="UP000682403">
    <property type="component" value="Unassembled WGS sequence"/>
</dbReference>
<organism evidence="3 4">
    <name type="scientific">Metabacillus flavus</name>
    <dbReference type="NCBI Taxonomy" id="2823519"/>
    <lineage>
        <taxon>Bacteria</taxon>
        <taxon>Bacillati</taxon>
        <taxon>Bacillota</taxon>
        <taxon>Bacilli</taxon>
        <taxon>Bacillales</taxon>
        <taxon>Bacillaceae</taxon>
        <taxon>Metabacillus</taxon>
    </lineage>
</organism>
<dbReference type="PANTHER" id="PTHR43443:SF1">
    <property type="entry name" value="3-HEXULOSE-6-PHOSPHATE ISOMERASE"/>
    <property type="match status" value="1"/>
</dbReference>
<sequence>MRTAEFFRTILNELDAAADALNEKEAAELVEKIVASNKIFVAGAGRSGLMAKSFVMRMMHMGLDAYAVGETTTPQFEDNDLIIIASGSGETKSLVSMAEKARSIGGSIACVTISTDSTLGKMADLIVKMPGAPKDQFGDRKETIQPMGSLFEQTLLLFFDAVILKFMEKKGLDSKTMYGKHANLE</sequence>
<accession>A0ABS5LID2</accession>
<dbReference type="InterPro" id="IPR017552">
    <property type="entry name" value="PHI/rmpB"/>
</dbReference>
<dbReference type="RefSeq" id="WP_211560888.1">
    <property type="nucleotide sequence ID" value="NZ_JAGVRK010000001.1"/>
</dbReference>